<evidence type="ECO:0000313" key="1">
    <source>
        <dbReference type="EMBL" id="KAI4333323.1"/>
    </source>
</evidence>
<dbReference type="EMBL" id="CM039432">
    <property type="protein sequence ID" value="KAI4333323.1"/>
    <property type="molecule type" value="Genomic_DNA"/>
</dbReference>
<reference evidence="1 2" key="1">
    <citation type="journal article" date="2022" name="DNA Res.">
        <title>Chromosomal-level genome assembly of the orchid tree Bauhinia variegata (Leguminosae; Cercidoideae) supports the allotetraploid origin hypothesis of Bauhinia.</title>
        <authorList>
            <person name="Zhong Y."/>
            <person name="Chen Y."/>
            <person name="Zheng D."/>
            <person name="Pang J."/>
            <person name="Liu Y."/>
            <person name="Luo S."/>
            <person name="Meng S."/>
            <person name="Qian L."/>
            <person name="Wei D."/>
            <person name="Dai S."/>
            <person name="Zhou R."/>
        </authorList>
    </citation>
    <scope>NUCLEOTIDE SEQUENCE [LARGE SCALE GENOMIC DNA]</scope>
    <source>
        <strain evidence="1">BV-YZ2020</strain>
    </source>
</reference>
<organism evidence="1 2">
    <name type="scientific">Bauhinia variegata</name>
    <name type="common">Purple orchid tree</name>
    <name type="synonym">Phanera variegata</name>
    <dbReference type="NCBI Taxonomy" id="167791"/>
    <lineage>
        <taxon>Eukaryota</taxon>
        <taxon>Viridiplantae</taxon>
        <taxon>Streptophyta</taxon>
        <taxon>Embryophyta</taxon>
        <taxon>Tracheophyta</taxon>
        <taxon>Spermatophyta</taxon>
        <taxon>Magnoliopsida</taxon>
        <taxon>eudicotyledons</taxon>
        <taxon>Gunneridae</taxon>
        <taxon>Pentapetalae</taxon>
        <taxon>rosids</taxon>
        <taxon>fabids</taxon>
        <taxon>Fabales</taxon>
        <taxon>Fabaceae</taxon>
        <taxon>Cercidoideae</taxon>
        <taxon>Cercideae</taxon>
        <taxon>Bauhiniinae</taxon>
        <taxon>Bauhinia</taxon>
    </lineage>
</organism>
<accession>A0ACB9NAD7</accession>
<sequence>MASFFTIPKALLLLHLLLLFLSSPFIKHIAADSQLIQKECNKSDTPETCLNCVNSDPGSQKADSLGIAAIVLNCISNHAETMDAGIRSLRSKTEDRQLRRFCLQCEEGYKTVKGDIASAKQDLKTHNFDMASIAVSLSAALNTACLIRIAAYKGEVPSEIMNEFKVFEELSKAADKIIEGLK</sequence>
<proteinExistence type="predicted"/>
<evidence type="ECO:0000313" key="2">
    <source>
        <dbReference type="Proteomes" id="UP000828941"/>
    </source>
</evidence>
<name>A0ACB9NAD7_BAUVA</name>
<gene>
    <name evidence="1" type="ORF">L6164_018151</name>
</gene>
<keyword evidence="2" id="KW-1185">Reference proteome</keyword>
<dbReference type="Proteomes" id="UP000828941">
    <property type="component" value="Chromosome 7"/>
</dbReference>
<protein>
    <submittedName>
        <fullName evidence="1">Uncharacterized protein</fullName>
    </submittedName>
</protein>
<comment type="caution">
    <text evidence="1">The sequence shown here is derived from an EMBL/GenBank/DDBJ whole genome shotgun (WGS) entry which is preliminary data.</text>
</comment>